<proteinExistence type="predicted"/>
<reference evidence="4 5" key="2">
    <citation type="submission" date="2023-11" db="EMBL/GenBank/DDBJ databases">
        <authorList>
            <person name="Lara A.C."/>
            <person name="Chronakova A."/>
        </authorList>
    </citation>
    <scope>NUCLEOTIDE SEQUENCE [LARGE SCALE GENOMIC DNA]</scope>
    <source>
        <strain evidence="4 5">BCCO 10_0061</strain>
    </source>
</reference>
<dbReference type="Proteomes" id="UP001285352">
    <property type="component" value="Unassembled WGS sequence"/>
</dbReference>
<evidence type="ECO:0000256" key="2">
    <source>
        <dbReference type="ARBA" id="ARBA00022898"/>
    </source>
</evidence>
<dbReference type="Pfam" id="PF00291">
    <property type="entry name" value="PALP"/>
    <property type="match status" value="1"/>
</dbReference>
<reference evidence="4 5" key="1">
    <citation type="submission" date="2023-11" db="EMBL/GenBank/DDBJ databases">
        <title>Lentzea sokolovensis, sp. nov., Lentzea kristufkii, sp. nov., and Lentzea miocenensis, sp. nov., rare actinobacteria from Sokolov Coal Basin, Miocene lacustrine sediment, Czech Republic.</title>
        <authorList>
            <person name="Lara A."/>
            <person name="Kotroba L."/>
            <person name="Nouioui I."/>
            <person name="Neumann-Schaal M."/>
            <person name="Mast Y."/>
            <person name="Chronakova A."/>
        </authorList>
    </citation>
    <scope>NUCLEOTIDE SEQUENCE [LARGE SCALE GENOMIC DNA]</scope>
    <source>
        <strain evidence="4 5">BCCO 10_0061</strain>
    </source>
</reference>
<name>A0ABU4VAU2_9PSEU</name>
<evidence type="ECO:0000259" key="3">
    <source>
        <dbReference type="Pfam" id="PF00291"/>
    </source>
</evidence>
<accession>A0ABU4VAU2</accession>
<protein>
    <submittedName>
        <fullName evidence="4">Pyridoxal-phosphate dependent enzyme</fullName>
    </submittedName>
</protein>
<dbReference type="EMBL" id="JAXAVU010000016">
    <property type="protein sequence ID" value="MDX8148915.1"/>
    <property type="molecule type" value="Genomic_DNA"/>
</dbReference>
<sequence>MKLVCKNCSDLPGVGSVDGPNEWLCTRCGEALSESLPDVASWADAVTDTPGVGRYAALLPVSAPDDLRSNEKALIPLESPRLAEALGVASVRLVPQTLNDTGTFKDNEGVLLAAKCVEWGLSSVCMHSSGNTARSYQYYMERLGVVCTGFVPQPSAYKCPTTSMGKSQVVAVPGNMVNAADAAIAHSKEHGAFRLTPSQWKIEGKVPVGLAIAERCADATIIAVTIASGYGPLGFERGIQRARAAGLPAPGEYTYHLFQAADAGLLGAALREGRDEIDLSDMVAPEHAFEPTLQSTNPNRTLPLVRQLVADTGASIDSVEPSRVEKEAQLLIDACAELDIPLAYETEKSAFICWGGLRQAAESGRLSPDDRIVMIVSGSTPLNQLP</sequence>
<evidence type="ECO:0000313" key="5">
    <source>
        <dbReference type="Proteomes" id="UP001285352"/>
    </source>
</evidence>
<gene>
    <name evidence="4" type="ORF">SK854_42830</name>
</gene>
<dbReference type="InterPro" id="IPR036052">
    <property type="entry name" value="TrpB-like_PALP_sf"/>
</dbReference>
<evidence type="ECO:0000313" key="4">
    <source>
        <dbReference type="EMBL" id="MDX8148915.1"/>
    </source>
</evidence>
<keyword evidence="5" id="KW-1185">Reference proteome</keyword>
<feature type="domain" description="Tryptophan synthase beta chain-like PALP" evidence="3">
    <location>
        <begin position="77"/>
        <end position="378"/>
    </location>
</feature>
<keyword evidence="2" id="KW-0663">Pyridoxal phosphate</keyword>
<comment type="cofactor">
    <cofactor evidence="1">
        <name>pyridoxal 5'-phosphate</name>
        <dbReference type="ChEBI" id="CHEBI:597326"/>
    </cofactor>
</comment>
<dbReference type="RefSeq" id="WP_319980884.1">
    <property type="nucleotide sequence ID" value="NZ_JAXAVU010000016.1"/>
</dbReference>
<dbReference type="SUPFAM" id="SSF53686">
    <property type="entry name" value="Tryptophan synthase beta subunit-like PLP-dependent enzymes"/>
    <property type="match status" value="1"/>
</dbReference>
<comment type="caution">
    <text evidence="4">The sequence shown here is derived from an EMBL/GenBank/DDBJ whole genome shotgun (WGS) entry which is preliminary data.</text>
</comment>
<evidence type="ECO:0000256" key="1">
    <source>
        <dbReference type="ARBA" id="ARBA00001933"/>
    </source>
</evidence>
<dbReference type="Gene3D" id="3.40.50.1100">
    <property type="match status" value="2"/>
</dbReference>
<organism evidence="4 5">
    <name type="scientific">Lentzea sokolovensis</name>
    <dbReference type="NCBI Taxonomy" id="3095429"/>
    <lineage>
        <taxon>Bacteria</taxon>
        <taxon>Bacillati</taxon>
        <taxon>Actinomycetota</taxon>
        <taxon>Actinomycetes</taxon>
        <taxon>Pseudonocardiales</taxon>
        <taxon>Pseudonocardiaceae</taxon>
        <taxon>Lentzea</taxon>
    </lineage>
</organism>
<dbReference type="InterPro" id="IPR001926">
    <property type="entry name" value="TrpB-like_PALP"/>
</dbReference>